<dbReference type="GO" id="GO:0006298">
    <property type="term" value="P:mismatch repair"/>
    <property type="evidence" value="ECO:0007669"/>
    <property type="project" value="TreeGrafter"/>
</dbReference>
<keyword evidence="11" id="KW-0411">Iron-sulfur</keyword>
<evidence type="ECO:0000256" key="2">
    <source>
        <dbReference type="ARBA" id="ARBA00001966"/>
    </source>
</evidence>
<dbReference type="GO" id="GO:0035485">
    <property type="term" value="F:adenine/guanine mispair binding"/>
    <property type="evidence" value="ECO:0007669"/>
    <property type="project" value="TreeGrafter"/>
</dbReference>
<dbReference type="GO" id="GO:0051539">
    <property type="term" value="F:4 iron, 4 sulfur cluster binding"/>
    <property type="evidence" value="ECO:0007669"/>
    <property type="project" value="UniProtKB-KW"/>
</dbReference>
<comment type="similarity">
    <text evidence="3">Belongs to the Nth/MutY family.</text>
</comment>
<dbReference type="CDD" id="cd00056">
    <property type="entry name" value="ENDO3c"/>
    <property type="match status" value="1"/>
</dbReference>
<dbReference type="Gene3D" id="1.10.340.30">
    <property type="entry name" value="Hypothetical protein, domain 2"/>
    <property type="match status" value="1"/>
</dbReference>
<name>T1BSF8_9ZZZZ</name>
<evidence type="ECO:0000256" key="4">
    <source>
        <dbReference type="ARBA" id="ARBA00012045"/>
    </source>
</evidence>
<dbReference type="GO" id="GO:0046872">
    <property type="term" value="F:metal ion binding"/>
    <property type="evidence" value="ECO:0007669"/>
    <property type="project" value="UniProtKB-KW"/>
</dbReference>
<keyword evidence="12" id="KW-0234">DNA repair</keyword>
<accession>T1BSF8</accession>
<dbReference type="SMART" id="SM00478">
    <property type="entry name" value="ENDO3c"/>
    <property type="match status" value="1"/>
</dbReference>
<reference evidence="15" key="2">
    <citation type="journal article" date="2014" name="ISME J.">
        <title>Microbial stratification in low pH oxic and suboxic macroscopic growths along an acid mine drainage.</title>
        <authorList>
            <person name="Mendez-Garcia C."/>
            <person name="Mesa V."/>
            <person name="Sprenger R.R."/>
            <person name="Richter M."/>
            <person name="Diez M.S."/>
            <person name="Solano J."/>
            <person name="Bargiela R."/>
            <person name="Golyshina O.V."/>
            <person name="Manteca A."/>
            <person name="Ramos J.L."/>
            <person name="Gallego J.R."/>
            <person name="Llorente I."/>
            <person name="Martins Dos Santos V.A."/>
            <person name="Jensen O.N."/>
            <person name="Pelaez A.I."/>
            <person name="Sanchez J."/>
            <person name="Ferrer M."/>
        </authorList>
    </citation>
    <scope>NUCLEOTIDE SEQUENCE</scope>
</reference>
<dbReference type="SUPFAM" id="SSF55811">
    <property type="entry name" value="Nudix"/>
    <property type="match status" value="1"/>
</dbReference>
<evidence type="ECO:0000256" key="3">
    <source>
        <dbReference type="ARBA" id="ARBA00008343"/>
    </source>
</evidence>
<proteinExistence type="inferred from homology"/>
<gene>
    <name evidence="15" type="ORF">B1B_09057</name>
</gene>
<dbReference type="InterPro" id="IPR023170">
    <property type="entry name" value="HhH_base_excis_C"/>
</dbReference>
<dbReference type="InterPro" id="IPR003265">
    <property type="entry name" value="HhH-GPD_domain"/>
</dbReference>
<dbReference type="InterPro" id="IPR015797">
    <property type="entry name" value="NUDIX_hydrolase-like_dom_sf"/>
</dbReference>
<evidence type="ECO:0000256" key="8">
    <source>
        <dbReference type="ARBA" id="ARBA00022763"/>
    </source>
</evidence>
<evidence type="ECO:0000313" key="15">
    <source>
        <dbReference type="EMBL" id="EQD56119.1"/>
    </source>
</evidence>
<dbReference type="EMBL" id="AUZY01005949">
    <property type="protein sequence ID" value="EQD56119.1"/>
    <property type="molecule type" value="Genomic_DNA"/>
</dbReference>
<feature type="domain" description="HhH-GPD" evidence="14">
    <location>
        <begin position="51"/>
        <end position="201"/>
    </location>
</feature>
<dbReference type="EC" id="3.2.2.31" evidence="4"/>
<keyword evidence="9" id="KW-0378">Hydrolase</keyword>
<comment type="catalytic activity">
    <reaction evidence="1">
        <text>Hydrolyzes free adenine bases from 7,8-dihydro-8-oxoguanine:adenine mismatched double-stranded DNA, leaving an apurinic site.</text>
        <dbReference type="EC" id="3.2.2.31"/>
    </reaction>
</comment>
<evidence type="ECO:0000256" key="1">
    <source>
        <dbReference type="ARBA" id="ARBA00000843"/>
    </source>
</evidence>
<evidence type="ECO:0000256" key="12">
    <source>
        <dbReference type="ARBA" id="ARBA00023204"/>
    </source>
</evidence>
<evidence type="ECO:0000256" key="9">
    <source>
        <dbReference type="ARBA" id="ARBA00022801"/>
    </source>
</evidence>
<dbReference type="Pfam" id="PF00633">
    <property type="entry name" value="HHH"/>
    <property type="match status" value="1"/>
</dbReference>
<evidence type="ECO:0000256" key="10">
    <source>
        <dbReference type="ARBA" id="ARBA00023004"/>
    </source>
</evidence>
<dbReference type="Pfam" id="PF00730">
    <property type="entry name" value="HhH-GPD"/>
    <property type="match status" value="1"/>
</dbReference>
<evidence type="ECO:0000256" key="6">
    <source>
        <dbReference type="ARBA" id="ARBA00022485"/>
    </source>
</evidence>
<keyword evidence="8" id="KW-0227">DNA damage</keyword>
<dbReference type="GO" id="GO:0032357">
    <property type="term" value="F:oxidized purine DNA binding"/>
    <property type="evidence" value="ECO:0007669"/>
    <property type="project" value="TreeGrafter"/>
</dbReference>
<evidence type="ECO:0000256" key="11">
    <source>
        <dbReference type="ARBA" id="ARBA00023014"/>
    </source>
</evidence>
<organism evidence="15">
    <name type="scientific">mine drainage metagenome</name>
    <dbReference type="NCBI Taxonomy" id="410659"/>
    <lineage>
        <taxon>unclassified sequences</taxon>
        <taxon>metagenomes</taxon>
        <taxon>ecological metagenomes</taxon>
    </lineage>
</organism>
<dbReference type="PANTHER" id="PTHR42944">
    <property type="entry name" value="ADENINE DNA GLYCOSYLASE"/>
    <property type="match status" value="1"/>
</dbReference>
<sequence length="360" mass="40704">MVRGASQARPSPDLAEGFSERVVRWQKRRGRHDLPWQRDRDPYAIWVSEVMLQQTQVSTVTPYYERFMKRFPTLDRLGRARQKTVLLHFAGLGYYARARHLHAAAQELTREGRGIPDDFQALIALPGIGRSTAGAILTLAFGAPYPILDGNVRRLFARLFEGRNPERSREETARLWALAGKLVPHVEVAAYTQGLMDLGATVCTPRIPDCPRCPFARDCRFARIQACLVRHPPRRTPVRQRVMRLLIIEHQRRIYLVERPARGIWGGLHCPPEIGSGDDPAAWLEQQLHTRMATLTEMSPVMHSLTHLTLVIEPHHAVLVNPPSLSANLSGHWVSRARLSTAPLPAPIARLLQWPLIHSG</sequence>
<dbReference type="AlphaFoldDB" id="T1BSF8"/>
<reference evidence="15" key="1">
    <citation type="submission" date="2013-08" db="EMBL/GenBank/DDBJ databases">
        <authorList>
            <person name="Mendez C."/>
            <person name="Richter M."/>
            <person name="Ferrer M."/>
            <person name="Sanchez J."/>
        </authorList>
    </citation>
    <scope>NUCLEOTIDE SEQUENCE</scope>
</reference>
<dbReference type="GO" id="GO:0006284">
    <property type="term" value="P:base-excision repair"/>
    <property type="evidence" value="ECO:0007669"/>
    <property type="project" value="InterPro"/>
</dbReference>
<protein>
    <recommendedName>
        <fullName evidence="5">Adenine DNA glycosylase</fullName>
        <ecNumber evidence="4">3.2.2.31</ecNumber>
    </recommendedName>
</protein>
<keyword evidence="7" id="KW-0479">Metal-binding</keyword>
<dbReference type="InterPro" id="IPR011257">
    <property type="entry name" value="DNA_glycosylase"/>
</dbReference>
<evidence type="ECO:0000256" key="5">
    <source>
        <dbReference type="ARBA" id="ARBA00022023"/>
    </source>
</evidence>
<comment type="caution">
    <text evidence="15">The sequence shown here is derived from an EMBL/GenBank/DDBJ whole genome shotgun (WGS) entry which is preliminary data.</text>
</comment>
<dbReference type="CDD" id="cd03431">
    <property type="entry name" value="NUDIX_DNA_Glycosylase_C-MutY"/>
    <property type="match status" value="1"/>
</dbReference>
<dbReference type="InterPro" id="IPR000445">
    <property type="entry name" value="HhH_motif"/>
</dbReference>
<evidence type="ECO:0000256" key="7">
    <source>
        <dbReference type="ARBA" id="ARBA00022723"/>
    </source>
</evidence>
<dbReference type="InterPro" id="IPR044298">
    <property type="entry name" value="MIG/MutY"/>
</dbReference>
<dbReference type="GO" id="GO:0034039">
    <property type="term" value="F:8-oxo-7,8-dihydroguanine DNA N-glycosylase activity"/>
    <property type="evidence" value="ECO:0007669"/>
    <property type="project" value="TreeGrafter"/>
</dbReference>
<keyword evidence="13" id="KW-0326">Glycosidase</keyword>
<dbReference type="Pfam" id="PF14815">
    <property type="entry name" value="NUDIX_4"/>
    <property type="match status" value="1"/>
</dbReference>
<evidence type="ECO:0000256" key="13">
    <source>
        <dbReference type="ARBA" id="ARBA00023295"/>
    </source>
</evidence>
<dbReference type="Gene3D" id="3.90.79.10">
    <property type="entry name" value="Nucleoside Triphosphate Pyrophosphohydrolase"/>
    <property type="match status" value="1"/>
</dbReference>
<evidence type="ECO:0000259" key="14">
    <source>
        <dbReference type="SMART" id="SM00478"/>
    </source>
</evidence>
<dbReference type="GO" id="GO:0000701">
    <property type="term" value="F:purine-specific mismatch base pair DNA N-glycosylase activity"/>
    <property type="evidence" value="ECO:0007669"/>
    <property type="project" value="UniProtKB-EC"/>
</dbReference>
<dbReference type="PANTHER" id="PTHR42944:SF1">
    <property type="entry name" value="ADENINE DNA GLYCOSYLASE"/>
    <property type="match status" value="1"/>
</dbReference>
<comment type="cofactor">
    <cofactor evidence="2">
        <name>[4Fe-4S] cluster</name>
        <dbReference type="ChEBI" id="CHEBI:49883"/>
    </cofactor>
</comment>
<keyword evidence="10" id="KW-0408">Iron</keyword>
<dbReference type="SUPFAM" id="SSF48150">
    <property type="entry name" value="DNA-glycosylase"/>
    <property type="match status" value="1"/>
</dbReference>
<dbReference type="InterPro" id="IPR029119">
    <property type="entry name" value="MutY_C"/>
</dbReference>
<keyword evidence="6" id="KW-0004">4Fe-4S</keyword>
<dbReference type="Gene3D" id="1.10.1670.10">
    <property type="entry name" value="Helix-hairpin-Helix base-excision DNA repair enzymes (C-terminal)"/>
    <property type="match status" value="1"/>
</dbReference>